<sequence>MGIKSRRRNTHSGPAPVRVGSPTCRSRQASGSVASNQFHDLGLSIDGRRAVGGDDESASRLSEVLSNEDVEIPDDDTIQLEPIDPSLRSFVKSQLIFSRVMLIFFQFCFNYVMHDWPTDAFKGMPIVAEPTRRDRLIESTIGGLANWDARHFLHIAEFGYTWESELAFFPLYPTILRLLGSIVEPILEPISLRNAMVLAGVAVSNVAFVAAGLVLFELTYRLTANLKIALIASYVFCWNPASVFFSAAYTESIYCLISFSGMLYLEVDPYNRLRQLVTACIFSFGFATRSNGVLNLGYIGYYLLIEVIMVKQEDGKYVFDDFGIKTFTNGLKKLPFFLLCVLIVILPLRIFSTAIEDKFCHSASALFSDPRVAEYVATHNASAFTLPGQLDRLPWCDRAANGVIDPLFPPYYQAVQEKYWSVGLFGYWQIRKIPFFFVAAPTIFIVFYGLIDLILETGTIEESLETQIRSKRLLVPYALHALVLTLAGILTYNVEVSIRMLYSSTPFICIVLARHMARQTPRIRVPEDLLDPFVLPFLSNYARVKASRFLIVTYLLGYFTIGTMMHVNWLPFV</sequence>
<keyword evidence="5 11" id="KW-0328">Glycosyltransferase</keyword>
<feature type="transmembrane region" description="Helical" evidence="11">
    <location>
        <begin position="334"/>
        <end position="352"/>
    </location>
</feature>
<evidence type="ECO:0000313" key="13">
    <source>
        <dbReference type="Proteomes" id="UP000492821"/>
    </source>
</evidence>
<evidence type="ECO:0000256" key="5">
    <source>
        <dbReference type="ARBA" id="ARBA00022676"/>
    </source>
</evidence>
<dbReference type="AlphaFoldDB" id="A0A7E4W739"/>
<keyword evidence="7 11" id="KW-0812">Transmembrane</keyword>
<dbReference type="Pfam" id="PF04188">
    <property type="entry name" value="Mannosyl_trans2"/>
    <property type="match status" value="1"/>
</dbReference>
<feature type="compositionally biased region" description="Basic residues" evidence="12">
    <location>
        <begin position="1"/>
        <end position="10"/>
    </location>
</feature>
<evidence type="ECO:0000256" key="10">
    <source>
        <dbReference type="ARBA" id="ARBA00023136"/>
    </source>
</evidence>
<evidence type="ECO:0000313" key="14">
    <source>
        <dbReference type="WBParaSite" id="Pan_g8397.t1"/>
    </source>
</evidence>
<dbReference type="GO" id="GO:0005789">
    <property type="term" value="C:endoplasmic reticulum membrane"/>
    <property type="evidence" value="ECO:0007669"/>
    <property type="project" value="UniProtKB-SubCell"/>
</dbReference>
<comment type="subcellular location">
    <subcellularLocation>
        <location evidence="1 11">Endoplasmic reticulum membrane</location>
        <topology evidence="1 11">Multi-pass membrane protein</topology>
    </subcellularLocation>
</comment>
<feature type="compositionally biased region" description="Polar residues" evidence="12">
    <location>
        <begin position="23"/>
        <end position="33"/>
    </location>
</feature>
<evidence type="ECO:0000256" key="6">
    <source>
        <dbReference type="ARBA" id="ARBA00022679"/>
    </source>
</evidence>
<proteinExistence type="inferred from homology"/>
<feature type="transmembrane region" description="Helical" evidence="11">
    <location>
        <begin position="96"/>
        <end position="113"/>
    </location>
</feature>
<comment type="function">
    <text evidence="11">Mannosyltransferase involved in glycosylphosphatidylinositol-anchor biosynthesis.</text>
</comment>
<evidence type="ECO:0000256" key="8">
    <source>
        <dbReference type="ARBA" id="ARBA00022824"/>
    </source>
</evidence>
<dbReference type="PANTHER" id="PTHR12468:SF2">
    <property type="entry name" value="GPI MANNOSYLTRANSFERASE 2"/>
    <property type="match status" value="1"/>
</dbReference>
<dbReference type="GO" id="GO:0004376">
    <property type="term" value="F:GPI mannosyltransferase activity"/>
    <property type="evidence" value="ECO:0007669"/>
    <property type="project" value="InterPro"/>
</dbReference>
<evidence type="ECO:0000256" key="12">
    <source>
        <dbReference type="SAM" id="MobiDB-lite"/>
    </source>
</evidence>
<keyword evidence="9 11" id="KW-1133">Transmembrane helix</keyword>
<accession>A0A7E4W739</accession>
<keyword evidence="10 11" id="KW-0472">Membrane</keyword>
<evidence type="ECO:0000256" key="9">
    <source>
        <dbReference type="ARBA" id="ARBA00022989"/>
    </source>
</evidence>
<feature type="transmembrane region" description="Helical" evidence="11">
    <location>
        <begin position="433"/>
        <end position="454"/>
    </location>
</feature>
<feature type="transmembrane region" description="Helical" evidence="11">
    <location>
        <begin position="474"/>
        <end position="494"/>
    </location>
</feature>
<dbReference type="PANTHER" id="PTHR12468">
    <property type="entry name" value="GPI MANNOSYLTRANSFERASE 2"/>
    <property type="match status" value="1"/>
</dbReference>
<evidence type="ECO:0000256" key="7">
    <source>
        <dbReference type="ARBA" id="ARBA00022692"/>
    </source>
</evidence>
<comment type="caution">
    <text evidence="11">Lacks conserved residue(s) required for the propagation of feature annotation.</text>
</comment>
<name>A0A7E4W739_PANRE</name>
<feature type="transmembrane region" description="Helical" evidence="11">
    <location>
        <begin position="549"/>
        <end position="570"/>
    </location>
</feature>
<evidence type="ECO:0000256" key="3">
    <source>
        <dbReference type="ARBA" id="ARBA00008698"/>
    </source>
</evidence>
<dbReference type="WBParaSite" id="Pan_g8397.t1">
    <property type="protein sequence ID" value="Pan_g8397.t1"/>
    <property type="gene ID" value="Pan_g8397"/>
</dbReference>
<evidence type="ECO:0000256" key="2">
    <source>
        <dbReference type="ARBA" id="ARBA00004687"/>
    </source>
</evidence>
<feature type="transmembrane region" description="Helical" evidence="11">
    <location>
        <begin position="195"/>
        <end position="216"/>
    </location>
</feature>
<keyword evidence="8 11" id="KW-0256">Endoplasmic reticulum</keyword>
<dbReference type="Proteomes" id="UP000492821">
    <property type="component" value="Unassembled WGS sequence"/>
</dbReference>
<dbReference type="UniPathway" id="UPA00196"/>
<protein>
    <recommendedName>
        <fullName evidence="11">GPI mannosyltransferase 2</fullName>
        <ecNumber evidence="11">2.4.1.-</ecNumber>
    </recommendedName>
</protein>
<reference evidence="13" key="1">
    <citation type="journal article" date="2013" name="Genetics">
        <title>The draft genome and transcriptome of Panagrellus redivivus are shaped by the harsh demands of a free-living lifestyle.</title>
        <authorList>
            <person name="Srinivasan J."/>
            <person name="Dillman A.R."/>
            <person name="Macchietto M.G."/>
            <person name="Heikkinen L."/>
            <person name="Lakso M."/>
            <person name="Fracchia K.M."/>
            <person name="Antoshechkin I."/>
            <person name="Mortazavi A."/>
            <person name="Wong G."/>
            <person name="Sternberg P.W."/>
        </authorList>
    </citation>
    <scope>NUCLEOTIDE SEQUENCE [LARGE SCALE GENOMIC DNA]</scope>
    <source>
        <strain evidence="13">MT8872</strain>
    </source>
</reference>
<comment type="pathway">
    <text evidence="2 11">Glycolipid biosynthesis; glycosylphosphatidylinositol-anchor biosynthesis.</text>
</comment>
<evidence type="ECO:0000256" key="4">
    <source>
        <dbReference type="ARBA" id="ARBA00022502"/>
    </source>
</evidence>
<dbReference type="GO" id="GO:0006506">
    <property type="term" value="P:GPI anchor biosynthetic process"/>
    <property type="evidence" value="ECO:0007669"/>
    <property type="project" value="UniProtKB-UniPathway"/>
</dbReference>
<keyword evidence="6 11" id="KW-0808">Transferase</keyword>
<dbReference type="GO" id="GO:0000009">
    <property type="term" value="F:alpha-1,6-mannosyltransferase activity"/>
    <property type="evidence" value="ECO:0007669"/>
    <property type="project" value="InterPro"/>
</dbReference>
<evidence type="ECO:0000256" key="1">
    <source>
        <dbReference type="ARBA" id="ARBA00004477"/>
    </source>
</evidence>
<keyword evidence="4 11" id="KW-0337">GPI-anchor biosynthesis</keyword>
<evidence type="ECO:0000256" key="11">
    <source>
        <dbReference type="RuleBase" id="RU363112"/>
    </source>
</evidence>
<dbReference type="GO" id="GO:0031501">
    <property type="term" value="C:mannosyltransferase complex"/>
    <property type="evidence" value="ECO:0007669"/>
    <property type="project" value="TreeGrafter"/>
</dbReference>
<keyword evidence="13" id="KW-1185">Reference proteome</keyword>
<comment type="similarity">
    <text evidence="3 11">Belongs to the PIGV family.</text>
</comment>
<organism evidence="13 14">
    <name type="scientific">Panagrellus redivivus</name>
    <name type="common">Microworm</name>
    <dbReference type="NCBI Taxonomy" id="6233"/>
    <lineage>
        <taxon>Eukaryota</taxon>
        <taxon>Metazoa</taxon>
        <taxon>Ecdysozoa</taxon>
        <taxon>Nematoda</taxon>
        <taxon>Chromadorea</taxon>
        <taxon>Rhabditida</taxon>
        <taxon>Tylenchina</taxon>
        <taxon>Panagrolaimomorpha</taxon>
        <taxon>Panagrolaimoidea</taxon>
        <taxon>Panagrolaimidae</taxon>
        <taxon>Panagrellus</taxon>
    </lineage>
</organism>
<feature type="region of interest" description="Disordered" evidence="12">
    <location>
        <begin position="1"/>
        <end position="33"/>
    </location>
</feature>
<dbReference type="InterPro" id="IPR007315">
    <property type="entry name" value="PIG-V/Gpi18"/>
</dbReference>
<reference evidence="14" key="2">
    <citation type="submission" date="2020-10" db="UniProtKB">
        <authorList>
            <consortium name="WormBaseParasite"/>
        </authorList>
    </citation>
    <scope>IDENTIFICATION</scope>
</reference>
<dbReference type="EC" id="2.4.1.-" evidence="11"/>